<dbReference type="InterPro" id="IPR038883">
    <property type="entry name" value="AN11006-like"/>
</dbReference>
<dbReference type="Proteomes" id="UP000672032">
    <property type="component" value="Chromosome 7"/>
</dbReference>
<accession>A0A8A3PPD4</accession>
<dbReference type="PANTHER" id="PTHR42085">
    <property type="entry name" value="F-BOX DOMAIN-CONTAINING PROTEIN"/>
    <property type="match status" value="1"/>
</dbReference>
<proteinExistence type="predicted"/>
<name>A0A8A3PPD4_9HELO</name>
<protein>
    <submittedName>
        <fullName evidence="1">Uncharacterized protein</fullName>
    </submittedName>
</protein>
<sequence length="219" mass="24787">MSTNFLSLPSELRNNIYEQLLVLQEPISITMFWEFQPQELTPGLLRANKTIHGEASFVLYAYNRFDLTFCNPVSFLEQIGRNNASFLLYISVGFPQFEHLNLQDITLEEDSSRTLAKIQSHCTGLKTLQTSLDSTNEMEHQLAGRDDLTVVAAALGLVDARLKEISSLPNIIVEVYGNGPSDSIRNEMENHGWIINATESVEEPDFYSDDGVFILHDWL</sequence>
<organism evidence="1 2">
    <name type="scientific">Monilinia vaccinii-corymbosi</name>
    <dbReference type="NCBI Taxonomy" id="61207"/>
    <lineage>
        <taxon>Eukaryota</taxon>
        <taxon>Fungi</taxon>
        <taxon>Dikarya</taxon>
        <taxon>Ascomycota</taxon>
        <taxon>Pezizomycotina</taxon>
        <taxon>Leotiomycetes</taxon>
        <taxon>Helotiales</taxon>
        <taxon>Sclerotiniaceae</taxon>
        <taxon>Monilinia</taxon>
    </lineage>
</organism>
<gene>
    <name evidence="1" type="ORF">DSL72_006614</name>
</gene>
<evidence type="ECO:0000313" key="2">
    <source>
        <dbReference type="Proteomes" id="UP000672032"/>
    </source>
</evidence>
<dbReference type="PANTHER" id="PTHR42085:SF1">
    <property type="entry name" value="F-BOX DOMAIN-CONTAINING PROTEIN"/>
    <property type="match status" value="1"/>
</dbReference>
<dbReference type="OrthoDB" id="62952at2759"/>
<reference evidence="1" key="1">
    <citation type="submission" date="2020-10" db="EMBL/GenBank/DDBJ databases">
        <title>Genome Sequence of Monilinia vaccinii-corymbosi Sheds Light on Mummy Berry Disease Infection of Blueberry and Mating Type.</title>
        <authorList>
            <person name="Yow A.G."/>
            <person name="Zhang Y."/>
            <person name="Bansal K."/>
            <person name="Eacker S.M."/>
            <person name="Sullivan S."/>
            <person name="Liachko I."/>
            <person name="Cubeta M.A."/>
            <person name="Rollins J.A."/>
            <person name="Ashrafi H."/>
        </authorList>
    </citation>
    <scope>NUCLEOTIDE SEQUENCE</scope>
    <source>
        <strain evidence="1">RL-1</strain>
    </source>
</reference>
<dbReference type="EMBL" id="CP063411">
    <property type="protein sequence ID" value="QSZ36731.1"/>
    <property type="molecule type" value="Genomic_DNA"/>
</dbReference>
<keyword evidence="2" id="KW-1185">Reference proteome</keyword>
<evidence type="ECO:0000313" key="1">
    <source>
        <dbReference type="EMBL" id="QSZ36731.1"/>
    </source>
</evidence>
<dbReference type="AlphaFoldDB" id="A0A8A3PPD4"/>